<dbReference type="PROSITE" id="PS50404">
    <property type="entry name" value="GST_NTER"/>
    <property type="match status" value="1"/>
</dbReference>
<dbReference type="InterPro" id="IPR036282">
    <property type="entry name" value="Glutathione-S-Trfase_C_sf"/>
</dbReference>
<comment type="caution">
    <text evidence="2">The sequence shown here is derived from an EMBL/GenBank/DDBJ whole genome shotgun (WGS) entry which is preliminary data.</text>
</comment>
<name>A0A0N1P214_9EURO</name>
<reference evidence="2 3" key="1">
    <citation type="submission" date="2015-06" db="EMBL/GenBank/DDBJ databases">
        <title>Draft genome of the ant-associated black yeast Phialophora attae CBS 131958.</title>
        <authorList>
            <person name="Moreno L.F."/>
            <person name="Stielow B.J."/>
            <person name="de Hoog S."/>
            <person name="Vicente V.A."/>
            <person name="Weiss V.A."/>
            <person name="de Vries M."/>
            <person name="Cruz L.M."/>
            <person name="Souza E.M."/>
        </authorList>
    </citation>
    <scope>NUCLEOTIDE SEQUENCE [LARGE SCALE GENOMIC DNA]</scope>
    <source>
        <strain evidence="2 3">CBS 131958</strain>
    </source>
</reference>
<dbReference type="RefSeq" id="XP_018001607.1">
    <property type="nucleotide sequence ID" value="XM_018149487.1"/>
</dbReference>
<dbReference type="GeneID" id="28741367"/>
<evidence type="ECO:0000313" key="2">
    <source>
        <dbReference type="EMBL" id="KPI41644.1"/>
    </source>
</evidence>
<accession>A0A0N1P214</accession>
<dbReference type="InterPro" id="IPR004045">
    <property type="entry name" value="Glutathione_S-Trfase_N"/>
</dbReference>
<organism evidence="2 3">
    <name type="scientific">Cyphellophora attinorum</name>
    <dbReference type="NCBI Taxonomy" id="1664694"/>
    <lineage>
        <taxon>Eukaryota</taxon>
        <taxon>Fungi</taxon>
        <taxon>Dikarya</taxon>
        <taxon>Ascomycota</taxon>
        <taxon>Pezizomycotina</taxon>
        <taxon>Eurotiomycetes</taxon>
        <taxon>Chaetothyriomycetidae</taxon>
        <taxon>Chaetothyriales</taxon>
        <taxon>Cyphellophoraceae</taxon>
        <taxon>Cyphellophora</taxon>
    </lineage>
</organism>
<proteinExistence type="predicted"/>
<dbReference type="EMBL" id="LFJN01000009">
    <property type="protein sequence ID" value="KPI41644.1"/>
    <property type="molecule type" value="Genomic_DNA"/>
</dbReference>
<gene>
    <name evidence="2" type="ORF">AB675_8991</name>
</gene>
<feature type="domain" description="GST N-terminal" evidence="1">
    <location>
        <begin position="7"/>
        <end position="86"/>
    </location>
</feature>
<dbReference type="InterPro" id="IPR058268">
    <property type="entry name" value="DUF7962"/>
</dbReference>
<keyword evidence="3" id="KW-1185">Reference proteome</keyword>
<dbReference type="InterPro" id="IPR036249">
    <property type="entry name" value="Thioredoxin-like_sf"/>
</dbReference>
<dbReference type="Pfam" id="PF25907">
    <property type="entry name" value="DUF7962"/>
    <property type="match status" value="1"/>
</dbReference>
<dbReference type="CDD" id="cd00570">
    <property type="entry name" value="GST_N_family"/>
    <property type="match status" value="1"/>
</dbReference>
<protein>
    <recommendedName>
        <fullName evidence="1">GST N-terminal domain-containing protein</fullName>
    </recommendedName>
</protein>
<dbReference type="AlphaFoldDB" id="A0A0N1P214"/>
<dbReference type="VEuPathDB" id="FungiDB:AB675_8991"/>
<dbReference type="SUPFAM" id="SSF52833">
    <property type="entry name" value="Thioredoxin-like"/>
    <property type="match status" value="1"/>
</dbReference>
<dbReference type="Pfam" id="PF13417">
    <property type="entry name" value="GST_N_3"/>
    <property type="match status" value="1"/>
</dbReference>
<dbReference type="OrthoDB" id="202840at2759"/>
<dbReference type="SUPFAM" id="SSF47616">
    <property type="entry name" value="GST C-terminal domain-like"/>
    <property type="match status" value="1"/>
</dbReference>
<sequence>MANPPNNGIILYHYSYSPFARRVVWYLALRGIDYAECRQPPVMPRPDLKAIGVNYRRIPVCAIGRDVYCDSRIIIQKLEQMFPQGKLGSSVPHSRGIEKLLEIWQIEAGVFGRGAALIPSDGPLSKDKKFQKDREEFSGRPWSKEAVDRNRPEAVAAMRNYFRFMESTILEDGRDYILGTKEPSLADIEGVWVFHWMRDLKGALPGEMISAKQFPKVFAWIERFDKAVKAAKAKNAKPASLKGDAAAKRVLDASFADQDIGVDESDPLKLQKGQEVEIWPTDSGFGHRDRGALVGLNEDEVVIAVDVSGKEVRLHFPRINFRIAAVGSASNL</sequence>
<dbReference type="Proteomes" id="UP000038010">
    <property type="component" value="Unassembled WGS sequence"/>
</dbReference>
<evidence type="ECO:0000313" key="3">
    <source>
        <dbReference type="Proteomes" id="UP000038010"/>
    </source>
</evidence>
<dbReference type="STRING" id="1664694.A0A0N1P214"/>
<dbReference type="Gene3D" id="1.20.1050.10">
    <property type="match status" value="1"/>
</dbReference>
<evidence type="ECO:0000259" key="1">
    <source>
        <dbReference type="PROSITE" id="PS50404"/>
    </source>
</evidence>
<dbReference type="Gene3D" id="3.40.30.110">
    <property type="match status" value="2"/>
</dbReference>